<dbReference type="OrthoDB" id="9803495at2"/>
<evidence type="ECO:0000256" key="2">
    <source>
        <dbReference type="PIRNR" id="PIRNR016661"/>
    </source>
</evidence>
<name>M4VQ41_9BACT</name>
<comment type="subcellular location">
    <subcellularLocation>
        <location evidence="2">Cell membrane</location>
        <topology evidence="2">Multi-pass membrane protein</topology>
    </subcellularLocation>
</comment>
<dbReference type="PANTHER" id="PTHR34295">
    <property type="entry name" value="BIOTIN TRANSPORTER BIOY"/>
    <property type="match status" value="1"/>
</dbReference>
<keyword evidence="3" id="KW-0812">Transmembrane</keyword>
<keyword evidence="2 3" id="KW-0472">Membrane</keyword>
<dbReference type="PANTHER" id="PTHR34295:SF1">
    <property type="entry name" value="BIOTIN TRANSPORTER BIOY"/>
    <property type="match status" value="1"/>
</dbReference>
<keyword evidence="3" id="KW-1133">Transmembrane helix</keyword>
<organism evidence="4 5">
    <name type="scientific">Pseudobdellovibrio exovorus JSS</name>
    <dbReference type="NCBI Taxonomy" id="1184267"/>
    <lineage>
        <taxon>Bacteria</taxon>
        <taxon>Pseudomonadati</taxon>
        <taxon>Bdellovibrionota</taxon>
        <taxon>Bdellovibrionia</taxon>
        <taxon>Bdellovibrionales</taxon>
        <taxon>Pseudobdellovibrionaceae</taxon>
        <taxon>Pseudobdellovibrio</taxon>
    </lineage>
</organism>
<evidence type="ECO:0000256" key="3">
    <source>
        <dbReference type="SAM" id="Phobius"/>
    </source>
</evidence>
<dbReference type="AlphaFoldDB" id="M4VQ41"/>
<gene>
    <name evidence="4" type="ORF">A11Q_1048</name>
</gene>
<reference evidence="4 5" key="1">
    <citation type="journal article" date="2013" name="ISME J.">
        <title>By their genes ye shall know them: genomic signatures of predatory bacteria.</title>
        <authorList>
            <person name="Pasternak Z."/>
            <person name="Pietrokovski S."/>
            <person name="Rotem O."/>
            <person name="Gophna U."/>
            <person name="Lurie-Weinberger M.N."/>
            <person name="Jurkevitch E."/>
        </authorList>
    </citation>
    <scope>NUCLEOTIDE SEQUENCE [LARGE SCALE GENOMIC DNA]</scope>
    <source>
        <strain evidence="4 5">JSS</strain>
    </source>
</reference>
<comment type="similarity">
    <text evidence="1 2">Belongs to the BioY family.</text>
</comment>
<dbReference type="InterPro" id="IPR003784">
    <property type="entry name" value="BioY"/>
</dbReference>
<evidence type="ECO:0000313" key="5">
    <source>
        <dbReference type="Proteomes" id="UP000012040"/>
    </source>
</evidence>
<dbReference type="PATRIC" id="fig|1184267.3.peg.1062"/>
<evidence type="ECO:0000256" key="1">
    <source>
        <dbReference type="ARBA" id="ARBA00010692"/>
    </source>
</evidence>
<protein>
    <recommendedName>
        <fullName evidence="2">Biotin transporter</fullName>
    </recommendedName>
</protein>
<keyword evidence="2" id="KW-1003">Cell membrane</keyword>
<dbReference type="RefSeq" id="WP_015469754.1">
    <property type="nucleotide sequence ID" value="NC_020813.1"/>
</dbReference>
<feature type="transmembrane region" description="Helical" evidence="3">
    <location>
        <begin position="51"/>
        <end position="67"/>
    </location>
</feature>
<dbReference type="Pfam" id="PF02632">
    <property type="entry name" value="BioY"/>
    <property type="match status" value="1"/>
</dbReference>
<dbReference type="PIRSF" id="PIRSF016661">
    <property type="entry name" value="BioY"/>
    <property type="match status" value="1"/>
</dbReference>
<keyword evidence="2" id="KW-0813">Transport</keyword>
<accession>M4VQ41</accession>
<keyword evidence="5" id="KW-1185">Reference proteome</keyword>
<dbReference type="eggNOG" id="COG1268">
    <property type="taxonomic scope" value="Bacteria"/>
</dbReference>
<feature type="transmembrane region" description="Helical" evidence="3">
    <location>
        <begin position="132"/>
        <end position="154"/>
    </location>
</feature>
<dbReference type="GO" id="GO:0015225">
    <property type="term" value="F:biotin transmembrane transporter activity"/>
    <property type="evidence" value="ECO:0007669"/>
    <property type="project" value="UniProtKB-UniRule"/>
</dbReference>
<feature type="transmembrane region" description="Helical" evidence="3">
    <location>
        <begin position="160"/>
        <end position="183"/>
    </location>
</feature>
<dbReference type="Proteomes" id="UP000012040">
    <property type="component" value="Chromosome"/>
</dbReference>
<evidence type="ECO:0000313" key="4">
    <source>
        <dbReference type="EMBL" id="AGH95264.1"/>
    </source>
</evidence>
<proteinExistence type="inferred from homology"/>
<feature type="transmembrane region" description="Helical" evidence="3">
    <location>
        <begin position="72"/>
        <end position="91"/>
    </location>
</feature>
<feature type="transmembrane region" description="Helical" evidence="3">
    <location>
        <begin position="26"/>
        <end position="45"/>
    </location>
</feature>
<dbReference type="STRING" id="1184267.A11Q_1048"/>
<sequence length="193" mass="20729">MQVATQELSLIPNFIIQRGNTLRDNALCLLGGVALLSLLAQITFFLPWTPVPITGQTFGVALMALLWGRKRAVLVVLGYIGLGGLGLPVFALGKSGLLMGPTMGYLFGMVVAAYGMGALADKGWTRKWWTSYLAAFIGSVITFTFGLLVLSIFLPKESLLMAGLFPFLPGDLVKTLLASSIAYKVQKNKSGRK</sequence>
<dbReference type="KEGG" id="bex:A11Q_1048"/>
<dbReference type="GO" id="GO:0005886">
    <property type="term" value="C:plasma membrane"/>
    <property type="evidence" value="ECO:0007669"/>
    <property type="project" value="UniProtKB-SubCell"/>
</dbReference>
<feature type="transmembrane region" description="Helical" evidence="3">
    <location>
        <begin position="103"/>
        <end position="120"/>
    </location>
</feature>
<dbReference type="HOGENOM" id="CLU_077931_2_0_7"/>
<dbReference type="EMBL" id="CP003537">
    <property type="protein sequence ID" value="AGH95264.1"/>
    <property type="molecule type" value="Genomic_DNA"/>
</dbReference>
<dbReference type="Gene3D" id="1.10.1760.20">
    <property type="match status" value="1"/>
</dbReference>